<evidence type="ECO:0000313" key="1">
    <source>
        <dbReference type="EMBL" id="CCD13636.1"/>
    </source>
</evidence>
<evidence type="ECO:0000313" key="2">
    <source>
        <dbReference type="Proteomes" id="UP000000702"/>
    </source>
</evidence>
<reference evidence="1 2" key="2">
    <citation type="journal article" date="2012" name="Proc. Natl. Acad. Sci. U.S.A.">
        <title>Antigenic diversity is generated by distinct evolutionary mechanisms in African trypanosome species.</title>
        <authorList>
            <person name="Jackson A.P."/>
            <person name="Berry A."/>
            <person name="Aslett M."/>
            <person name="Allison H.C."/>
            <person name="Burton P."/>
            <person name="Vavrova-Anderson J."/>
            <person name="Brown R."/>
            <person name="Browne H."/>
            <person name="Corton N."/>
            <person name="Hauser H."/>
            <person name="Gamble J."/>
            <person name="Gilderthorp R."/>
            <person name="Marcello L."/>
            <person name="McQuillan J."/>
            <person name="Otto T.D."/>
            <person name="Quail M.A."/>
            <person name="Sanders M.J."/>
            <person name="van Tonder A."/>
            <person name="Ginger M.L."/>
            <person name="Field M.C."/>
            <person name="Barry J.D."/>
            <person name="Hertz-Fowler C."/>
            <person name="Berriman M."/>
        </authorList>
    </citation>
    <scope>NUCLEOTIDE SEQUENCE [LARGE SCALE GENOMIC DNA]</scope>
    <source>
        <strain evidence="1 2">IL3000</strain>
    </source>
</reference>
<dbReference type="Proteomes" id="UP000000702">
    <property type="component" value="Unassembled WGS sequence"/>
</dbReference>
<gene>
    <name evidence="1" type="ORF">TCIL3000_0_43740</name>
</gene>
<name>F9W8V0_TRYCI</name>
<reference evidence="2" key="1">
    <citation type="submission" date="2011-07" db="EMBL/GenBank/DDBJ databases">
        <title>Divergent evolution of antigenic variation in African trypanosomes.</title>
        <authorList>
            <person name="Jackson A.P."/>
            <person name="Berry A."/>
            <person name="Allison H.C."/>
            <person name="Burton P."/>
            <person name="Anderson J."/>
            <person name="Aslett M."/>
            <person name="Brown R."/>
            <person name="Corton N."/>
            <person name="Harris D."/>
            <person name="Hauser H."/>
            <person name="Gamble J."/>
            <person name="Gilderthorp R."/>
            <person name="McQuillan J."/>
            <person name="Quail M.A."/>
            <person name="Sanders M."/>
            <person name="Van Tonder A."/>
            <person name="Ginger M.L."/>
            <person name="Donelson J.E."/>
            <person name="Field M.C."/>
            <person name="Barry J.D."/>
            <person name="Berriman M."/>
            <person name="Hertz-Fowler C."/>
        </authorList>
    </citation>
    <scope>NUCLEOTIDE SEQUENCE [LARGE SCALE GENOMIC DNA]</scope>
    <source>
        <strain evidence="2">IL3000</strain>
    </source>
</reference>
<organism evidence="1 2">
    <name type="scientific">Trypanosoma congolense (strain IL3000)</name>
    <dbReference type="NCBI Taxonomy" id="1068625"/>
    <lineage>
        <taxon>Eukaryota</taxon>
        <taxon>Discoba</taxon>
        <taxon>Euglenozoa</taxon>
        <taxon>Kinetoplastea</taxon>
        <taxon>Metakinetoplastina</taxon>
        <taxon>Trypanosomatida</taxon>
        <taxon>Trypanosomatidae</taxon>
        <taxon>Trypanosoma</taxon>
        <taxon>Nannomonas</taxon>
    </lineage>
</organism>
<accession>F9W8V0</accession>
<dbReference type="EMBL" id="CAEQ01001222">
    <property type="protein sequence ID" value="CCD13636.1"/>
    <property type="molecule type" value="Genomic_DNA"/>
</dbReference>
<protein>
    <submittedName>
        <fullName evidence="1">Uncharacterized protein</fullName>
    </submittedName>
</protein>
<proteinExistence type="predicted"/>
<sequence length="127" mass="14632">MIFKNLGCNKESKEIAGMGVEESFGNNCPRAERLLYLHLTVIEAKSDQQRVHLSALFIHDHLRFTCYYQGNAIKTIQCTVLFALQGKNIRCFLRFYLSTLNGATNAESRKERPTIFLIIEMMTQRVI</sequence>
<dbReference type="AlphaFoldDB" id="F9W8V0"/>
<comment type="caution">
    <text evidence="1">The sequence shown here is derived from an EMBL/GenBank/DDBJ whole genome shotgun (WGS) entry which is preliminary data.</text>
</comment>
<keyword evidence="2" id="KW-1185">Reference proteome</keyword>